<dbReference type="Gene3D" id="3.40.710.10">
    <property type="entry name" value="DD-peptidase/beta-lactamase superfamily"/>
    <property type="match status" value="1"/>
</dbReference>
<dbReference type="GO" id="GO:0071972">
    <property type="term" value="F:peptidoglycan L,D-transpeptidase activity"/>
    <property type="evidence" value="ECO:0007669"/>
    <property type="project" value="TreeGrafter"/>
</dbReference>
<keyword evidence="6" id="KW-0645">Protease</keyword>
<dbReference type="AlphaFoldDB" id="A0A1G9N153"/>
<feature type="domain" description="Penicillin-binding protein dimerisation" evidence="16">
    <location>
        <begin position="54"/>
        <end position="219"/>
    </location>
</feature>
<dbReference type="InterPro" id="IPR005311">
    <property type="entry name" value="PBP_dimer"/>
</dbReference>
<reference evidence="17 18" key="1">
    <citation type="submission" date="2016-10" db="EMBL/GenBank/DDBJ databases">
        <authorList>
            <person name="de Groot N.N."/>
        </authorList>
    </citation>
    <scope>NUCLEOTIDE SEQUENCE [LARGE SCALE GENOMIC DNA]</scope>
    <source>
        <strain evidence="17 18">DSM 1736</strain>
    </source>
</reference>
<dbReference type="EMBL" id="FNHB01000001">
    <property type="protein sequence ID" value="SDL80209.1"/>
    <property type="molecule type" value="Genomic_DNA"/>
</dbReference>
<dbReference type="Gene3D" id="3.90.1310.10">
    <property type="entry name" value="Penicillin-binding protein 2a (Domain 2)"/>
    <property type="match status" value="1"/>
</dbReference>
<keyword evidence="11 14" id="KW-1133">Transmembrane helix</keyword>
<dbReference type="GO" id="GO:0009002">
    <property type="term" value="F:serine-type D-Ala-D-Ala carboxypeptidase activity"/>
    <property type="evidence" value="ECO:0007669"/>
    <property type="project" value="InterPro"/>
</dbReference>
<dbReference type="NCBIfam" id="TIGR03423">
    <property type="entry name" value="pbp2_mrdA"/>
    <property type="match status" value="1"/>
</dbReference>
<comment type="subcellular location">
    <subcellularLocation>
        <location evidence="2">Cell membrane</location>
    </subcellularLocation>
    <subcellularLocation>
        <location evidence="1">Membrane</location>
        <topology evidence="1">Single-pass membrane protein</topology>
    </subcellularLocation>
</comment>
<dbReference type="SUPFAM" id="SSF56519">
    <property type="entry name" value="Penicillin binding protein dimerisation domain"/>
    <property type="match status" value="1"/>
</dbReference>
<dbReference type="PANTHER" id="PTHR30627">
    <property type="entry name" value="PEPTIDOGLYCAN D,D-TRANSPEPTIDASE"/>
    <property type="match status" value="1"/>
</dbReference>
<keyword evidence="10" id="KW-0573">Peptidoglycan synthesis</keyword>
<evidence type="ECO:0000256" key="7">
    <source>
        <dbReference type="ARBA" id="ARBA00022692"/>
    </source>
</evidence>
<dbReference type="GO" id="GO:0071555">
    <property type="term" value="P:cell wall organization"/>
    <property type="evidence" value="ECO:0007669"/>
    <property type="project" value="UniProtKB-KW"/>
</dbReference>
<feature type="domain" description="Penicillin-binding protein transpeptidase" evidence="15">
    <location>
        <begin position="269"/>
        <end position="588"/>
    </location>
</feature>
<dbReference type="InterPro" id="IPR001460">
    <property type="entry name" value="PCN-bd_Tpept"/>
</dbReference>
<comment type="similarity">
    <text evidence="3">Belongs to the transpeptidase family.</text>
</comment>
<accession>A0A1G9N153</accession>
<evidence type="ECO:0000256" key="12">
    <source>
        <dbReference type="ARBA" id="ARBA00023136"/>
    </source>
</evidence>
<evidence type="ECO:0000256" key="9">
    <source>
        <dbReference type="ARBA" id="ARBA00022960"/>
    </source>
</evidence>
<evidence type="ECO:0000313" key="18">
    <source>
        <dbReference type="Proteomes" id="UP000214880"/>
    </source>
</evidence>
<dbReference type="GO" id="GO:0008658">
    <property type="term" value="F:penicillin binding"/>
    <property type="evidence" value="ECO:0007669"/>
    <property type="project" value="InterPro"/>
</dbReference>
<evidence type="ECO:0000256" key="4">
    <source>
        <dbReference type="ARBA" id="ARBA00022475"/>
    </source>
</evidence>
<dbReference type="Gene3D" id="3.30.1390.30">
    <property type="entry name" value="Penicillin-binding protein 2a, domain 3"/>
    <property type="match status" value="1"/>
</dbReference>
<evidence type="ECO:0000256" key="3">
    <source>
        <dbReference type="ARBA" id="ARBA00007171"/>
    </source>
</evidence>
<evidence type="ECO:0000259" key="15">
    <source>
        <dbReference type="Pfam" id="PF00905"/>
    </source>
</evidence>
<evidence type="ECO:0000256" key="14">
    <source>
        <dbReference type="SAM" id="Phobius"/>
    </source>
</evidence>
<evidence type="ECO:0000256" key="8">
    <source>
        <dbReference type="ARBA" id="ARBA00022801"/>
    </source>
</evidence>
<evidence type="ECO:0000256" key="1">
    <source>
        <dbReference type="ARBA" id="ARBA00004167"/>
    </source>
</evidence>
<evidence type="ECO:0000256" key="11">
    <source>
        <dbReference type="ARBA" id="ARBA00022989"/>
    </source>
</evidence>
<dbReference type="InterPro" id="IPR036138">
    <property type="entry name" value="PBP_dimer_sf"/>
</dbReference>
<gene>
    <name evidence="17" type="ORF">SAMN04488502_101863</name>
</gene>
<protein>
    <submittedName>
        <fullName evidence="17">Penicillin-binding protein 2</fullName>
    </submittedName>
</protein>
<evidence type="ECO:0000256" key="10">
    <source>
        <dbReference type="ARBA" id="ARBA00022984"/>
    </source>
</evidence>
<dbReference type="Pfam" id="PF03717">
    <property type="entry name" value="PBP_dimer"/>
    <property type="match status" value="1"/>
</dbReference>
<dbReference type="RefSeq" id="WP_092068712.1">
    <property type="nucleotide sequence ID" value="NZ_FNHB01000001.1"/>
</dbReference>
<evidence type="ECO:0000256" key="2">
    <source>
        <dbReference type="ARBA" id="ARBA00004236"/>
    </source>
</evidence>
<keyword evidence="5" id="KW-0997">Cell inner membrane</keyword>
<evidence type="ECO:0000313" key="17">
    <source>
        <dbReference type="EMBL" id="SDL80209.1"/>
    </source>
</evidence>
<feature type="transmembrane region" description="Helical" evidence="14">
    <location>
        <begin position="12"/>
        <end position="30"/>
    </location>
</feature>
<proteinExistence type="inferred from homology"/>
<keyword evidence="4" id="KW-1003">Cell membrane</keyword>
<keyword evidence="12 14" id="KW-0472">Membrane</keyword>
<dbReference type="GO" id="GO:0009252">
    <property type="term" value="P:peptidoglycan biosynthetic process"/>
    <property type="evidence" value="ECO:0007669"/>
    <property type="project" value="UniProtKB-KW"/>
</dbReference>
<dbReference type="Pfam" id="PF00905">
    <property type="entry name" value="Transpeptidase"/>
    <property type="match status" value="1"/>
</dbReference>
<dbReference type="InterPro" id="IPR050515">
    <property type="entry name" value="Beta-lactam/transpept"/>
</dbReference>
<dbReference type="STRING" id="146817.SAMN04488502_101863"/>
<dbReference type="GO" id="GO:0006508">
    <property type="term" value="P:proteolysis"/>
    <property type="evidence" value="ECO:0007669"/>
    <property type="project" value="UniProtKB-KW"/>
</dbReference>
<sequence length="612" mass="66587">MLVKRSNNRLEMLSLIVLLVMVSLLTRIGYLQVLQGQYYGNLADGNRIRLIPVMAPRGLFYDRNGILMVSNRPGFTVSLLPLTGPVPDEVIQKLAGILNVAPDGIYAKLSQQNGSFEPIRIKSDLGPDIVTKIEERKSELPGVVIEIQPIRNYVNNELAAHVFGYVSEINDIELENRKAEGYKLGDIIGKFGLEKVYDKELRGTDGGGQVEVDVTGRPVQILGNKDPVPGNNLVLTIDHRIQKAAEAAVDEQLKYLQTKTHHINAKAAAVVVMNPKSGEILAMVSRPAFNPNLFAGGISFKNWKELSENPNHPMDNKVISGEYPPGSTFKIVTGAAALELGKVTPEEKILDTGRHWIIPKGNAEGEALGWINFREAMSKSDNVYFYEMGNRLGIDSLEKYARMFGLGVATGIELPNEAEGLVANRKYKERVYKEDWYLSETFDAAIGQGFQLATPLQMAVVMSEIANGGYRYRPYLVSKITSPSGAVLQTFSPEEVGRLKLSGPTLALIRESLRAAAAEGGTAAGGFANFPIAIAGKTGTSENSHGRDHGWFICYGPYEDPSIVIAVVVEQGGFGTASAVPIAKKIMEAAFNINQAPSAGIEAKVYQPQTAL</sequence>
<keyword evidence="13" id="KW-0961">Cell wall biogenesis/degradation</keyword>
<keyword evidence="8" id="KW-0378">Hydrolase</keyword>
<evidence type="ECO:0000256" key="13">
    <source>
        <dbReference type="ARBA" id="ARBA00023316"/>
    </source>
</evidence>
<dbReference type="PANTHER" id="PTHR30627:SF2">
    <property type="entry name" value="PEPTIDOGLYCAN D,D-TRANSPEPTIDASE MRDA"/>
    <property type="match status" value="1"/>
</dbReference>
<dbReference type="InterPro" id="IPR017790">
    <property type="entry name" value="Penicillin-binding_protein_2"/>
</dbReference>
<dbReference type="GO" id="GO:0005886">
    <property type="term" value="C:plasma membrane"/>
    <property type="evidence" value="ECO:0007669"/>
    <property type="project" value="UniProtKB-SubCell"/>
</dbReference>
<dbReference type="OrthoDB" id="9770103at2"/>
<dbReference type="InterPro" id="IPR012338">
    <property type="entry name" value="Beta-lactam/transpept-like"/>
</dbReference>
<keyword evidence="9" id="KW-0133">Cell shape</keyword>
<keyword evidence="18" id="KW-1185">Reference proteome</keyword>
<dbReference type="GO" id="GO:0008360">
    <property type="term" value="P:regulation of cell shape"/>
    <property type="evidence" value="ECO:0007669"/>
    <property type="project" value="UniProtKB-KW"/>
</dbReference>
<dbReference type="SUPFAM" id="SSF56601">
    <property type="entry name" value="beta-lactamase/transpeptidase-like"/>
    <property type="match status" value="1"/>
</dbReference>
<evidence type="ECO:0000259" key="16">
    <source>
        <dbReference type="Pfam" id="PF03717"/>
    </source>
</evidence>
<evidence type="ECO:0000256" key="5">
    <source>
        <dbReference type="ARBA" id="ARBA00022519"/>
    </source>
</evidence>
<evidence type="ECO:0000256" key="6">
    <source>
        <dbReference type="ARBA" id="ARBA00022670"/>
    </source>
</evidence>
<organism evidence="17 18">
    <name type="scientific">Dendrosporobacter quercicolus</name>
    <dbReference type="NCBI Taxonomy" id="146817"/>
    <lineage>
        <taxon>Bacteria</taxon>
        <taxon>Bacillati</taxon>
        <taxon>Bacillota</taxon>
        <taxon>Negativicutes</taxon>
        <taxon>Selenomonadales</taxon>
        <taxon>Sporomusaceae</taxon>
        <taxon>Dendrosporobacter</taxon>
    </lineage>
</organism>
<keyword evidence="7 14" id="KW-0812">Transmembrane</keyword>
<name>A0A1G9N153_9FIRM</name>
<dbReference type="Proteomes" id="UP000214880">
    <property type="component" value="Unassembled WGS sequence"/>
</dbReference>